<organism evidence="1 2">
    <name type="scientific">Vicia faba</name>
    <name type="common">Broad bean</name>
    <name type="synonym">Faba vulgaris</name>
    <dbReference type="NCBI Taxonomy" id="3906"/>
    <lineage>
        <taxon>Eukaryota</taxon>
        <taxon>Viridiplantae</taxon>
        <taxon>Streptophyta</taxon>
        <taxon>Embryophyta</taxon>
        <taxon>Tracheophyta</taxon>
        <taxon>Spermatophyta</taxon>
        <taxon>Magnoliopsida</taxon>
        <taxon>eudicotyledons</taxon>
        <taxon>Gunneridae</taxon>
        <taxon>Pentapetalae</taxon>
        <taxon>rosids</taxon>
        <taxon>fabids</taxon>
        <taxon>Fabales</taxon>
        <taxon>Fabaceae</taxon>
        <taxon>Papilionoideae</taxon>
        <taxon>50 kb inversion clade</taxon>
        <taxon>NPAAA clade</taxon>
        <taxon>Hologalegina</taxon>
        <taxon>IRL clade</taxon>
        <taxon>Fabeae</taxon>
        <taxon>Vicia</taxon>
    </lineage>
</organism>
<name>A0AAV0YUZ4_VICFA</name>
<reference evidence="1 2" key="1">
    <citation type="submission" date="2023-01" db="EMBL/GenBank/DDBJ databases">
        <authorList>
            <person name="Kreplak J."/>
        </authorList>
    </citation>
    <scope>NUCLEOTIDE SEQUENCE [LARGE SCALE GENOMIC DNA]</scope>
</reference>
<dbReference type="EMBL" id="OX451736">
    <property type="protein sequence ID" value="CAI8588120.1"/>
    <property type="molecule type" value="Genomic_DNA"/>
</dbReference>
<proteinExistence type="predicted"/>
<dbReference type="Proteomes" id="UP001157006">
    <property type="component" value="Chromosome 1L"/>
</dbReference>
<accession>A0AAV0YUZ4</accession>
<evidence type="ECO:0000313" key="2">
    <source>
        <dbReference type="Proteomes" id="UP001157006"/>
    </source>
</evidence>
<evidence type="ECO:0000313" key="1">
    <source>
        <dbReference type="EMBL" id="CAI8588120.1"/>
    </source>
</evidence>
<gene>
    <name evidence="1" type="ORF">VFH_I332320</name>
</gene>
<keyword evidence="2" id="KW-1185">Reference proteome</keyword>
<protein>
    <submittedName>
        <fullName evidence="1">Uncharacterized protein</fullName>
    </submittedName>
</protein>
<dbReference type="AlphaFoldDB" id="A0AAV0YUZ4"/>
<sequence length="112" mass="12524">MTPRMNMNKFVALVDTSKVLEGLKKHYVTPPSCLSFPKMEIIFNILTDNVSQVKLVALKVDVSEVGLIKVFKNDTVIEASDKYETDVDVSVIDVATDEEWINTGDNNDGQPY</sequence>